<organism evidence="3 4">
    <name type="scientific">Paraglomus occultum</name>
    <dbReference type="NCBI Taxonomy" id="144539"/>
    <lineage>
        <taxon>Eukaryota</taxon>
        <taxon>Fungi</taxon>
        <taxon>Fungi incertae sedis</taxon>
        <taxon>Mucoromycota</taxon>
        <taxon>Glomeromycotina</taxon>
        <taxon>Glomeromycetes</taxon>
        <taxon>Paraglomerales</taxon>
        <taxon>Paraglomeraceae</taxon>
        <taxon>Paraglomus</taxon>
    </lineage>
</organism>
<feature type="compositionally biased region" description="Polar residues" evidence="1">
    <location>
        <begin position="709"/>
        <end position="728"/>
    </location>
</feature>
<feature type="region of interest" description="Disordered" evidence="1">
    <location>
        <begin position="606"/>
        <end position="887"/>
    </location>
</feature>
<protein>
    <submittedName>
        <fullName evidence="3">8032_t:CDS:1</fullName>
    </submittedName>
</protein>
<dbReference type="PROSITE" id="PS50011">
    <property type="entry name" value="PROTEIN_KINASE_DOM"/>
    <property type="match status" value="1"/>
</dbReference>
<proteinExistence type="predicted"/>
<feature type="compositionally biased region" description="Acidic residues" evidence="1">
    <location>
        <begin position="813"/>
        <end position="822"/>
    </location>
</feature>
<feature type="compositionally biased region" description="Low complexity" evidence="1">
    <location>
        <begin position="762"/>
        <end position="795"/>
    </location>
</feature>
<feature type="compositionally biased region" description="Polar residues" evidence="1">
    <location>
        <begin position="647"/>
        <end position="657"/>
    </location>
</feature>
<dbReference type="Gene3D" id="1.10.510.10">
    <property type="entry name" value="Transferase(Phosphotransferase) domain 1"/>
    <property type="match status" value="1"/>
</dbReference>
<evidence type="ECO:0000313" key="3">
    <source>
        <dbReference type="EMBL" id="CAG8455009.1"/>
    </source>
</evidence>
<dbReference type="PANTHER" id="PTHR44329">
    <property type="entry name" value="SERINE/THREONINE-PROTEIN KINASE TNNI3K-RELATED"/>
    <property type="match status" value="1"/>
</dbReference>
<evidence type="ECO:0000256" key="1">
    <source>
        <dbReference type="SAM" id="MobiDB-lite"/>
    </source>
</evidence>
<dbReference type="InterPro" id="IPR051681">
    <property type="entry name" value="Ser/Thr_Kinases-Pseudokinases"/>
</dbReference>
<dbReference type="GO" id="GO:0005524">
    <property type="term" value="F:ATP binding"/>
    <property type="evidence" value="ECO:0007669"/>
    <property type="project" value="InterPro"/>
</dbReference>
<dbReference type="GO" id="GO:0004674">
    <property type="term" value="F:protein serine/threonine kinase activity"/>
    <property type="evidence" value="ECO:0007669"/>
    <property type="project" value="TreeGrafter"/>
</dbReference>
<dbReference type="OrthoDB" id="5337378at2759"/>
<dbReference type="Proteomes" id="UP000789572">
    <property type="component" value="Unassembled WGS sequence"/>
</dbReference>
<name>A0A9N8YVE0_9GLOM</name>
<gene>
    <name evidence="3" type="ORF">POCULU_LOCUS246</name>
</gene>
<evidence type="ECO:0000259" key="2">
    <source>
        <dbReference type="PROSITE" id="PS50011"/>
    </source>
</evidence>
<dbReference type="Pfam" id="PF07714">
    <property type="entry name" value="PK_Tyr_Ser-Thr"/>
    <property type="match status" value="1"/>
</dbReference>
<reference evidence="3" key="1">
    <citation type="submission" date="2021-06" db="EMBL/GenBank/DDBJ databases">
        <authorList>
            <person name="Kallberg Y."/>
            <person name="Tangrot J."/>
            <person name="Rosling A."/>
        </authorList>
    </citation>
    <scope>NUCLEOTIDE SEQUENCE</scope>
    <source>
        <strain evidence="3">IA702</strain>
    </source>
</reference>
<dbReference type="InterPro" id="IPR000719">
    <property type="entry name" value="Prot_kinase_dom"/>
</dbReference>
<feature type="compositionally biased region" description="Polar residues" evidence="1">
    <location>
        <begin position="744"/>
        <end position="761"/>
    </location>
</feature>
<dbReference type="EMBL" id="CAJVPJ010000012">
    <property type="protein sequence ID" value="CAG8455009.1"/>
    <property type="molecule type" value="Genomic_DNA"/>
</dbReference>
<dbReference type="AlphaFoldDB" id="A0A9N8YVE0"/>
<feature type="domain" description="Protein kinase" evidence="2">
    <location>
        <begin position="94"/>
        <end position="366"/>
    </location>
</feature>
<dbReference type="InterPro" id="IPR001245">
    <property type="entry name" value="Ser-Thr/Tyr_kinase_cat_dom"/>
</dbReference>
<comment type="caution">
    <text evidence="3">The sequence shown here is derived from an EMBL/GenBank/DDBJ whole genome shotgun (WGS) entry which is preliminary data.</text>
</comment>
<accession>A0A9N8YVE0</accession>
<sequence length="1140" mass="127193">MYLLEKDSAHIDEIPPLTENTTRSSSEILTHGRCEDCGILRADYNWCAQCDSARLKENSSWTCEHSDIDNFIRLSQQNTTKKTDFIEWIPHCQFESISYITKGGFSIVSSAVWTEGPIVFWDKSRNQWKRAGQTPVVLKTLNNSQKITDEYLNEISGLKHRIDSKRLLRYYGITKDPSTKEFVLAVQYIPEGSLRTFLDQKYHTLVWEDKLYIITEIARGLAEIHNANLIHGDFHSGNILYNNNSYVISDVGLCRPADESSRYNKAKTHGVLPYVAPELLHDKPHSLAADVYSFGTIMWEVASGERPFANRGHNFLLALDICDGVRPKIVDGTPECYAVLMNRCWDARPEERPTATYLVEVLGEWCESMHQLGSKIASQFKESDGKRNTMHVSGSYNVHPNASYTSRLLKFKNLPEPKNINDPLCMPVLRADDDEEEVTKQIGKLNINGFEDIPTSPRIDSVNKLNDIKTISLPQLETINLPKSPTSTNSSTASSPTVESLAKRLSLPKSDSIFIPRSSSVEIVKKRFSLQPPESNKPFEKPVIRAGNIENLKKRFSQSQDDFKNIGGQSNKGGLVETLRKRFAQSQTNAPDMNMVVKTGSYIGHHTLKRDSSSPAPDINRILSPSLESDSPSTYVPRSESPKPIEQATSTIDSTDTNQDKPVEVSTDDVTDQTSEEKTEKVDEPQKTEEISDKISDLSNPPSPKASEQPIQSNDPNTADTSPVTLQTPPDLFITDDQPPGPTSPSLTSQKSLTTETPALESSQSTTTSSANSISNEQIWSDVSSVDSKSCCDVSPLDSPRFEPSVVIPETLSEVDEDEVEISELQSEMLHPESKQSRPKRTLSASPRLQRKSHNSSRSSSRDPSQTKSAKERRSSSASTKVSARTLALSMPKGRTKSFDSARNSRVNVHQRVEILPVEPALLHKPWNIKKILNLFKRWGPTEQLSFTLLSNKALMLIALVTMWYSDSDLGCIVADSVDFIGDTVWPDAMQFTASRRKSGISKSSGTIFAYKEDKDLCPVYATKQLLKQSDPFRAGRAHKGKLFLAPMRPYPDANAEDLGRMITDVFQAAGINVWRSNPNSSRFVLRPLEVGVELGIALGACVWTSDRSFMKRYRKTGEQKTIVKTEISNGEGESNILVK</sequence>
<keyword evidence="4" id="KW-1185">Reference proteome</keyword>
<feature type="compositionally biased region" description="Low complexity" evidence="1">
    <location>
        <begin position="856"/>
        <end position="868"/>
    </location>
</feature>
<feature type="compositionally biased region" description="Basic and acidic residues" evidence="1">
    <location>
        <begin position="675"/>
        <end position="696"/>
    </location>
</feature>
<dbReference type="SUPFAM" id="SSF56112">
    <property type="entry name" value="Protein kinase-like (PK-like)"/>
    <property type="match status" value="1"/>
</dbReference>
<dbReference type="InterPro" id="IPR011009">
    <property type="entry name" value="Kinase-like_dom_sf"/>
</dbReference>
<evidence type="ECO:0000313" key="4">
    <source>
        <dbReference type="Proteomes" id="UP000789572"/>
    </source>
</evidence>
<feature type="compositionally biased region" description="Polar residues" evidence="1">
    <location>
        <begin position="626"/>
        <end position="636"/>
    </location>
</feature>